<evidence type="ECO:0000313" key="2">
    <source>
        <dbReference type="EMBL" id="SMD13612.1"/>
    </source>
</evidence>
<keyword evidence="1" id="KW-0472">Membrane</keyword>
<gene>
    <name evidence="2" type="ORF">SAMN02746065_1508</name>
</gene>
<evidence type="ECO:0000313" key="3">
    <source>
        <dbReference type="Proteomes" id="UP000192418"/>
    </source>
</evidence>
<dbReference type="RefSeq" id="WP_212638049.1">
    <property type="nucleotide sequence ID" value="NZ_FWXY01000050.1"/>
</dbReference>
<accession>A0A1W2EVL8</accession>
<organism evidence="2 3">
    <name type="scientific">Desulfocicer vacuolatum DSM 3385</name>
    <dbReference type="NCBI Taxonomy" id="1121400"/>
    <lineage>
        <taxon>Bacteria</taxon>
        <taxon>Pseudomonadati</taxon>
        <taxon>Thermodesulfobacteriota</taxon>
        <taxon>Desulfobacteria</taxon>
        <taxon>Desulfobacterales</taxon>
        <taxon>Desulfobacteraceae</taxon>
        <taxon>Desulfocicer</taxon>
    </lineage>
</organism>
<feature type="transmembrane region" description="Helical" evidence="1">
    <location>
        <begin position="125"/>
        <end position="146"/>
    </location>
</feature>
<evidence type="ECO:0008006" key="4">
    <source>
        <dbReference type="Google" id="ProtNLM"/>
    </source>
</evidence>
<evidence type="ECO:0000256" key="1">
    <source>
        <dbReference type="SAM" id="Phobius"/>
    </source>
</evidence>
<proteinExistence type="predicted"/>
<reference evidence="2 3" key="1">
    <citation type="submission" date="2017-04" db="EMBL/GenBank/DDBJ databases">
        <authorList>
            <person name="Afonso C.L."/>
            <person name="Miller P.J."/>
            <person name="Scott M.A."/>
            <person name="Spackman E."/>
            <person name="Goraichik I."/>
            <person name="Dimitrov K.M."/>
            <person name="Suarez D.L."/>
            <person name="Swayne D.E."/>
        </authorList>
    </citation>
    <scope>NUCLEOTIDE SEQUENCE [LARGE SCALE GENOMIC DNA]</scope>
    <source>
        <strain evidence="2 3">DSM 3385</strain>
    </source>
</reference>
<dbReference type="AlphaFoldDB" id="A0A1W2EVL8"/>
<keyword evidence="3" id="KW-1185">Reference proteome</keyword>
<protein>
    <recommendedName>
        <fullName evidence="4">Apea-like HEPN domain-containing protein</fullName>
    </recommendedName>
</protein>
<keyword evidence="1" id="KW-0812">Transmembrane</keyword>
<name>A0A1W2EVL8_9BACT</name>
<dbReference type="EMBL" id="FWXY01000050">
    <property type="protein sequence ID" value="SMD13612.1"/>
    <property type="molecule type" value="Genomic_DNA"/>
</dbReference>
<feature type="non-terminal residue" evidence="2">
    <location>
        <position position="1"/>
    </location>
</feature>
<sequence>IDLLSHLYVMGIIIPRMVIQQNLFGSGLSRLGENKTMEFGFLVDRRRYVGSNFEIAPLDDIQDSIDWLNNEARVSKGWIYPPLIELPLDPSEKKRLPVKDSATWYRFEATHTIRISHDDPDKIRFLILGLGFLFGIYLSPTGYNYIGRVPYKEGKLTGVIPIGDDIVKGTEALSDFYDRHPDERKGMFAAIHWFLLGQTYAHPWDRFDAQYKVLDGLYKISSIPSCSHSRRPVELARYYGVHLPSWAALNNGKSKLSQIRNDLAHEAIYAGEAIGYSNPDEYYDLFFRDFNTKLLAAILNLATIYISSTPEDRQIHAWSFA</sequence>
<keyword evidence="1" id="KW-1133">Transmembrane helix</keyword>
<dbReference type="Proteomes" id="UP000192418">
    <property type="component" value="Unassembled WGS sequence"/>
</dbReference>